<proteinExistence type="predicted"/>
<keyword evidence="5" id="KW-1185">Reference proteome</keyword>
<dbReference type="SUPFAM" id="SSF50969">
    <property type="entry name" value="YVTN repeat-like/Quinoprotein amine dehydrogenase"/>
    <property type="match status" value="1"/>
</dbReference>
<protein>
    <recommendedName>
        <fullName evidence="6">Histidine kinase</fullName>
    </recommendedName>
</protein>
<dbReference type="InterPro" id="IPR011110">
    <property type="entry name" value="Reg_prop"/>
</dbReference>
<reference evidence="4 5" key="1">
    <citation type="journal article" date="2018" name="Antonie Van Leeuwenhoek">
        <title>Larkinella terrae sp. nov., isolated from soil on Jeju Island, South Korea.</title>
        <authorList>
            <person name="Ten L.N."/>
            <person name="Jeon J."/>
            <person name="Park S.J."/>
            <person name="Park S."/>
            <person name="Lee S.Y."/>
            <person name="Kim M.K."/>
            <person name="Jung H.Y."/>
        </authorList>
    </citation>
    <scope>NUCLEOTIDE SEQUENCE [LARGE SCALE GENOMIC DNA]</scope>
    <source>
        <strain evidence="4 5">KCTC 52001</strain>
    </source>
</reference>
<feature type="domain" description="Two component regulator three Y" evidence="3">
    <location>
        <begin position="726"/>
        <end position="783"/>
    </location>
</feature>
<dbReference type="OrthoDB" id="9809670at2"/>
<dbReference type="Pfam" id="PF07494">
    <property type="entry name" value="Reg_prop"/>
    <property type="match status" value="1"/>
</dbReference>
<dbReference type="Proteomes" id="UP000441754">
    <property type="component" value="Unassembled WGS sequence"/>
</dbReference>
<feature type="domain" description="Signal transduction histidine kinase internal region" evidence="2">
    <location>
        <begin position="837"/>
        <end position="915"/>
    </location>
</feature>
<dbReference type="Pfam" id="PF07495">
    <property type="entry name" value="Y_Y_Y"/>
    <property type="match status" value="1"/>
</dbReference>
<dbReference type="EMBL" id="WJXZ01000014">
    <property type="protein sequence ID" value="MRS65293.1"/>
    <property type="molecule type" value="Genomic_DNA"/>
</dbReference>
<dbReference type="Gene3D" id="2.60.40.10">
    <property type="entry name" value="Immunoglobulins"/>
    <property type="match status" value="1"/>
</dbReference>
<keyword evidence="1" id="KW-0472">Membrane</keyword>
<dbReference type="InterPro" id="IPR010559">
    <property type="entry name" value="Sig_transdc_His_kin_internal"/>
</dbReference>
<dbReference type="InterPro" id="IPR011044">
    <property type="entry name" value="Quino_amine_DH_bsu"/>
</dbReference>
<organism evidence="4 5">
    <name type="scientific">Larkinella terrae</name>
    <dbReference type="NCBI Taxonomy" id="2025311"/>
    <lineage>
        <taxon>Bacteria</taxon>
        <taxon>Pseudomonadati</taxon>
        <taxon>Bacteroidota</taxon>
        <taxon>Cytophagia</taxon>
        <taxon>Cytophagales</taxon>
        <taxon>Spirosomataceae</taxon>
        <taxon>Larkinella</taxon>
    </lineage>
</organism>
<dbReference type="InterPro" id="IPR013783">
    <property type="entry name" value="Ig-like_fold"/>
</dbReference>
<evidence type="ECO:0008006" key="6">
    <source>
        <dbReference type="Google" id="ProtNLM"/>
    </source>
</evidence>
<gene>
    <name evidence="4" type="ORF">GJJ30_28610</name>
</gene>
<dbReference type="GO" id="GO:0000155">
    <property type="term" value="F:phosphorelay sensor kinase activity"/>
    <property type="evidence" value="ECO:0007669"/>
    <property type="project" value="InterPro"/>
</dbReference>
<keyword evidence="1" id="KW-0812">Transmembrane</keyword>
<dbReference type="PANTHER" id="PTHR34220:SF7">
    <property type="entry name" value="SENSOR HISTIDINE KINASE YPDA"/>
    <property type="match status" value="1"/>
</dbReference>
<sequence length="1022" mass="116407">MAGKINSGNGYFLTIWFWLNFGLLAAQSSDTQLEFRHIQEPQGLAANMVNCILQDRNGFLWIGTFDGLSRYDGRHFVTFKRRPPGQNGILHNAVHALCEAPDGTIWMAVEGGISGYNPQTGQFRNITQAAGTDLGYCNNIVCDRNGVIWFSSRLNGLFSFQPQTGVIHSFSYQSANPHLAPPGIPAKRGLVLDPVKNGLWLATHNGLSYFDITRHEFTDYRFNPQKQAVFAQHASSALTLDGSERLLFSDNQTHQIVVYNLKNQTIDRTITPVSQTRRNVFPIATIFTDRQHNIWTSSWNNVLFYMEAGTDRPVELFHQAAKPMSIAANFFWAAWQHPDGSVWLGTNNGISYTNPQRALYTIYDLSVLFPELTDERGILRVQEDSDGSWWLGTSIRGLLHYFPQRNRLDVFKLPNGTANYPYGLPILAIFDRGDRLCIGTENAIFLFTKQTRQFVQLQLPDYVRSKYLRTFTCQGDLLWVAGDGKDVFCYNLVTGHWQTFSIPSTSTDPRFHVRFSLVDRRGDLWVELYPEGFARFNRQAKTFERIDVPGQLPYETTIDSFAEDRSGSFWMASNGYGLFRYNPQSGELTNWTENQGLVYDYCGSALPDNFGNIWVGAYNKISVFSVAKNRFLNLVLPLNEQDIEYVTYLFPLRNGHILSAQKGNLVEFKPEKLSLTSSGNRVLISSLSIADTTFLLPNTTSPVRLEATNNAFSVQYSILAPANGLTYHYQYKLEGYDEHWIDEPSWAGMAVYGKLPGGTYHFCVRAIDARGVETPVSSLPIYIDTLFYKSSWFWTLIGLAVGGMLYFFIRYRALQTEKLHHLHLQATRLERDKAEIQYQNLINHLNPHFLFNSLTSLNSLIKSSPKEASVFLRKLSYIYRYILQNKHKELVSLEDELTFAQNYIALQESRFGDALQIDIQVDDRYLNRQIVPVTIQNLLENAVKHNIVSDEEPLTIHIFTTEDTLFVVNNLQKKDFVETSHKQGLASLKSVYFYLGTREVTVTETETSFTVAIPLFNEPTSA</sequence>
<dbReference type="AlphaFoldDB" id="A0A7K0EU10"/>
<keyword evidence="1" id="KW-1133">Transmembrane helix</keyword>
<dbReference type="PANTHER" id="PTHR34220">
    <property type="entry name" value="SENSOR HISTIDINE KINASE YPDA"/>
    <property type="match status" value="1"/>
</dbReference>
<evidence type="ECO:0000259" key="3">
    <source>
        <dbReference type="Pfam" id="PF07495"/>
    </source>
</evidence>
<evidence type="ECO:0000256" key="1">
    <source>
        <dbReference type="SAM" id="Phobius"/>
    </source>
</evidence>
<dbReference type="RefSeq" id="WP_154178577.1">
    <property type="nucleotide sequence ID" value="NZ_WJXZ01000014.1"/>
</dbReference>
<dbReference type="GO" id="GO:0016020">
    <property type="term" value="C:membrane"/>
    <property type="evidence" value="ECO:0007669"/>
    <property type="project" value="InterPro"/>
</dbReference>
<name>A0A7K0EU10_9BACT</name>
<feature type="transmembrane region" description="Helical" evidence="1">
    <location>
        <begin position="791"/>
        <end position="809"/>
    </location>
</feature>
<dbReference type="InterPro" id="IPR015943">
    <property type="entry name" value="WD40/YVTN_repeat-like_dom_sf"/>
</dbReference>
<dbReference type="Pfam" id="PF06580">
    <property type="entry name" value="His_kinase"/>
    <property type="match status" value="1"/>
</dbReference>
<accession>A0A7K0EU10</accession>
<evidence type="ECO:0000313" key="5">
    <source>
        <dbReference type="Proteomes" id="UP000441754"/>
    </source>
</evidence>
<dbReference type="InterPro" id="IPR011123">
    <property type="entry name" value="Y_Y_Y"/>
</dbReference>
<comment type="caution">
    <text evidence="4">The sequence shown here is derived from an EMBL/GenBank/DDBJ whole genome shotgun (WGS) entry which is preliminary data.</text>
</comment>
<dbReference type="InterPro" id="IPR050640">
    <property type="entry name" value="Bact_2-comp_sensor_kinase"/>
</dbReference>
<evidence type="ECO:0000313" key="4">
    <source>
        <dbReference type="EMBL" id="MRS65293.1"/>
    </source>
</evidence>
<dbReference type="SUPFAM" id="SSF63829">
    <property type="entry name" value="Calcium-dependent phosphotriesterase"/>
    <property type="match status" value="1"/>
</dbReference>
<evidence type="ECO:0000259" key="2">
    <source>
        <dbReference type="Pfam" id="PF06580"/>
    </source>
</evidence>
<dbReference type="Gene3D" id="2.130.10.10">
    <property type="entry name" value="YVTN repeat-like/Quinoprotein amine dehydrogenase"/>
    <property type="match status" value="3"/>
</dbReference>